<feature type="repeat" description="TPR" evidence="3">
    <location>
        <begin position="44"/>
        <end position="77"/>
    </location>
</feature>
<evidence type="ECO:0000313" key="5">
    <source>
        <dbReference type="Proteomes" id="UP001652564"/>
    </source>
</evidence>
<organism evidence="4 5">
    <name type="scientific">Albidovulum litorale</name>
    <dbReference type="NCBI Taxonomy" id="2984134"/>
    <lineage>
        <taxon>Bacteria</taxon>
        <taxon>Pseudomonadati</taxon>
        <taxon>Pseudomonadota</taxon>
        <taxon>Alphaproteobacteria</taxon>
        <taxon>Rhodobacterales</taxon>
        <taxon>Paracoccaceae</taxon>
        <taxon>Albidovulum</taxon>
    </lineage>
</organism>
<dbReference type="PANTHER" id="PTHR44943">
    <property type="entry name" value="CELLULOSE SYNTHASE OPERON PROTEIN C"/>
    <property type="match status" value="1"/>
</dbReference>
<dbReference type="Proteomes" id="UP001652564">
    <property type="component" value="Unassembled WGS sequence"/>
</dbReference>
<keyword evidence="1" id="KW-0677">Repeat</keyword>
<dbReference type="Gene3D" id="1.25.40.10">
    <property type="entry name" value="Tetratricopeptide repeat domain"/>
    <property type="match status" value="2"/>
</dbReference>
<keyword evidence="5" id="KW-1185">Reference proteome</keyword>
<sequence>MMAVLSASKIQATYAKALKLQTEKDFKAALQTYGRILKSNPDIAEAHYQIGRILCQTDAAIRALPHLRKAVELRPNERAVWEALAEGIALGGTRAQEAEFLRDLKQSRIPPEAKLRLQDRFGSLRAASRPATGGMPIDDIHRLLGQMSLGRFADVERAAALAVKKFPKSAVAFNILGAASMILGKTQQAGAAFKAAVRLDPNYAEAYEYYGRLCMEAGRDDEAGEYFRRAVILAPGLLSALGGLASLQTKLGHAAAALPLLERAIEIDSNSADIYRALGNALSRLRKYEAAEQALQKAVDLHSGPVSADMVALLAQSKARLGKDEDALGLFDRALDLNPDAPLAVSGKAQLLQTLGRFDDAKDLFEKGFEIDPNNGENYRLFSASYKAKAGDPFIGMMRKKYEDPALGDSDRMNLGFAIAKSLEDIKDYPEVFRYLDEANALMRKAFPYDVSRRRKDVELVQKAFGDFDWYGAKVEGTTDFAPIFVTGMPRSGTTLIEQIISSHSNVTGAGEVGEAAGNAHAMVIVHGRNRQMSDVPHEEIAKLGHDYEAFIHSRFPEAQQITDKSIQSYMSLGALKLAMPKARFVVVRRDPRDNLLSIYKNKFPDDTHLYAYDQRDLGLYYDTFVDMIDFWRERVPDWFYEVQYEELVANPEEETRKLIAACGLEWEDACLNFHENKRKIETLSVYQARQPISKASVALWQRYEKDLKPMLDALKEGGHVPG</sequence>
<reference evidence="4 5" key="1">
    <citation type="submission" date="2022-10" db="EMBL/GenBank/DDBJ databases">
        <title>Defluviimonas sp. nov., isolated from ocean surface sediments.</title>
        <authorList>
            <person name="He W."/>
            <person name="Wang L."/>
            <person name="Zhang D.-F."/>
        </authorList>
    </citation>
    <scope>NUCLEOTIDE SEQUENCE [LARGE SCALE GENOMIC DNA]</scope>
    <source>
        <strain evidence="4 5">WL0050</strain>
    </source>
</reference>
<dbReference type="PANTHER" id="PTHR44943:SF8">
    <property type="entry name" value="TPR REPEAT-CONTAINING PROTEIN MJ0263"/>
    <property type="match status" value="1"/>
</dbReference>
<dbReference type="Pfam" id="PF13181">
    <property type="entry name" value="TPR_8"/>
    <property type="match status" value="1"/>
</dbReference>
<feature type="repeat" description="TPR" evidence="3">
    <location>
        <begin position="342"/>
        <end position="375"/>
    </location>
</feature>
<protein>
    <submittedName>
        <fullName evidence="4">Sulfotransferase</fullName>
    </submittedName>
</protein>
<dbReference type="Pfam" id="PF13469">
    <property type="entry name" value="Sulfotransfer_3"/>
    <property type="match status" value="1"/>
</dbReference>
<dbReference type="RefSeq" id="WP_263740989.1">
    <property type="nucleotide sequence ID" value="NZ_JAOWKZ010000004.1"/>
</dbReference>
<dbReference type="InterPro" id="IPR027417">
    <property type="entry name" value="P-loop_NTPase"/>
</dbReference>
<feature type="repeat" description="TPR" evidence="3">
    <location>
        <begin position="308"/>
        <end position="341"/>
    </location>
</feature>
<proteinExistence type="predicted"/>
<dbReference type="InterPro" id="IPR019734">
    <property type="entry name" value="TPR_rpt"/>
</dbReference>
<gene>
    <name evidence="4" type="ORF">OEZ71_15755</name>
</gene>
<evidence type="ECO:0000256" key="3">
    <source>
        <dbReference type="PROSITE-ProRule" id="PRU00339"/>
    </source>
</evidence>
<dbReference type="EMBL" id="JAOWKZ010000004">
    <property type="protein sequence ID" value="MCV2873754.1"/>
    <property type="molecule type" value="Genomic_DNA"/>
</dbReference>
<dbReference type="PROSITE" id="PS50005">
    <property type="entry name" value="TPR"/>
    <property type="match status" value="6"/>
</dbReference>
<keyword evidence="2 3" id="KW-0802">TPR repeat</keyword>
<dbReference type="InterPro" id="IPR011990">
    <property type="entry name" value="TPR-like_helical_dom_sf"/>
</dbReference>
<dbReference type="SUPFAM" id="SSF48452">
    <property type="entry name" value="TPR-like"/>
    <property type="match status" value="2"/>
</dbReference>
<dbReference type="SUPFAM" id="SSF52540">
    <property type="entry name" value="P-loop containing nucleoside triphosphate hydrolases"/>
    <property type="match status" value="1"/>
</dbReference>
<evidence type="ECO:0000256" key="2">
    <source>
        <dbReference type="ARBA" id="ARBA00022803"/>
    </source>
</evidence>
<evidence type="ECO:0000256" key="1">
    <source>
        <dbReference type="ARBA" id="ARBA00022737"/>
    </source>
</evidence>
<accession>A0ABT2ZRI4</accession>
<dbReference type="InterPro" id="IPR051685">
    <property type="entry name" value="Ycf3/AcsC/BcsC/TPR_MFPF"/>
</dbReference>
<feature type="repeat" description="TPR" evidence="3">
    <location>
        <begin position="204"/>
        <end position="237"/>
    </location>
</feature>
<dbReference type="Gene3D" id="3.40.50.300">
    <property type="entry name" value="P-loop containing nucleotide triphosphate hydrolases"/>
    <property type="match status" value="1"/>
</dbReference>
<dbReference type="SMART" id="SM00028">
    <property type="entry name" value="TPR"/>
    <property type="match status" value="8"/>
</dbReference>
<evidence type="ECO:0000313" key="4">
    <source>
        <dbReference type="EMBL" id="MCV2873754.1"/>
    </source>
</evidence>
<comment type="caution">
    <text evidence="4">The sequence shown here is derived from an EMBL/GenBank/DDBJ whole genome shotgun (WGS) entry which is preliminary data.</text>
</comment>
<feature type="repeat" description="TPR" evidence="3">
    <location>
        <begin position="272"/>
        <end position="305"/>
    </location>
</feature>
<feature type="repeat" description="TPR" evidence="3">
    <location>
        <begin position="170"/>
        <end position="203"/>
    </location>
</feature>
<name>A0ABT2ZRI4_9RHOB</name>
<dbReference type="Pfam" id="PF13432">
    <property type="entry name" value="TPR_16"/>
    <property type="match status" value="3"/>
</dbReference>